<dbReference type="GO" id="GO:0008283">
    <property type="term" value="P:cell population proliferation"/>
    <property type="evidence" value="ECO:0007669"/>
    <property type="project" value="UniProtKB-UniRule"/>
</dbReference>
<dbReference type="GO" id="GO:0005576">
    <property type="term" value="C:extracellular region"/>
    <property type="evidence" value="ECO:0007669"/>
    <property type="project" value="UniProtKB-SubCell"/>
</dbReference>
<accession>A0AAP0P3U2</accession>
<name>A0AAP0P3U2_9MAGN</name>
<gene>
    <name evidence="10" type="ORF">Scep_015337</name>
</gene>
<comment type="function">
    <text evidence="9">Promotes plant cell differentiation, organogenesis and somatic embryogenesis as well as cell proliferation.</text>
</comment>
<evidence type="ECO:0000256" key="1">
    <source>
        <dbReference type="ARBA" id="ARBA00004613"/>
    </source>
</evidence>
<feature type="signal peptide" evidence="9">
    <location>
        <begin position="1"/>
        <end position="25"/>
    </location>
</feature>
<evidence type="ECO:0000256" key="2">
    <source>
        <dbReference type="ARBA" id="ARBA00010781"/>
    </source>
</evidence>
<comment type="PTM">
    <text evidence="9">Sulfation is important for activity and for the binding to a putative membrane receptor.</text>
</comment>
<evidence type="ECO:0000256" key="4">
    <source>
        <dbReference type="ARBA" id="ARBA00022525"/>
    </source>
</evidence>
<evidence type="ECO:0000256" key="6">
    <source>
        <dbReference type="ARBA" id="ARBA00022729"/>
    </source>
</evidence>
<comment type="subcellular location">
    <subcellularLocation>
        <location evidence="1 9">Secreted</location>
    </subcellularLocation>
</comment>
<evidence type="ECO:0000256" key="7">
    <source>
        <dbReference type="ARBA" id="ARBA00022782"/>
    </source>
</evidence>
<keyword evidence="3 9" id="KW-0217">Developmental protein</keyword>
<keyword evidence="7 9" id="KW-0221">Differentiation</keyword>
<evidence type="ECO:0000256" key="5">
    <source>
        <dbReference type="ARBA" id="ARBA00022641"/>
    </source>
</evidence>
<keyword evidence="4 9" id="KW-0964">Secreted</keyword>
<organism evidence="10 11">
    <name type="scientific">Stephania cephalantha</name>
    <dbReference type="NCBI Taxonomy" id="152367"/>
    <lineage>
        <taxon>Eukaryota</taxon>
        <taxon>Viridiplantae</taxon>
        <taxon>Streptophyta</taxon>
        <taxon>Embryophyta</taxon>
        <taxon>Tracheophyta</taxon>
        <taxon>Spermatophyta</taxon>
        <taxon>Magnoliopsida</taxon>
        <taxon>Ranunculales</taxon>
        <taxon>Menispermaceae</taxon>
        <taxon>Menispermoideae</taxon>
        <taxon>Cissampelideae</taxon>
        <taxon>Stephania</taxon>
    </lineage>
</organism>
<protein>
    <recommendedName>
        <fullName evidence="9">Phytosulfokine</fullName>
    </recommendedName>
    <component>
        <recommendedName>
            <fullName evidence="9">Phytosulfokine-alpha</fullName>
            <shortName evidence="9">PSK-alpha</shortName>
            <shortName evidence="9">Phytosulfokine-a</shortName>
        </recommendedName>
    </component>
    <component>
        <recommendedName>
            <fullName evidence="9">Phytosulfokine-beta</fullName>
            <shortName evidence="9">PSK-beta</shortName>
            <shortName evidence="9">Phytosulfokine-b</shortName>
        </recommendedName>
    </component>
</protein>
<evidence type="ECO:0000256" key="8">
    <source>
        <dbReference type="ARBA" id="ARBA00023030"/>
    </source>
</evidence>
<dbReference type="GO" id="GO:0030154">
    <property type="term" value="P:cell differentiation"/>
    <property type="evidence" value="ECO:0007669"/>
    <property type="project" value="UniProtKB-UniRule"/>
</dbReference>
<comment type="PTM">
    <text evidence="9">PSK-alpha is produced by endopeptidase digestion. PSK-beta is produced from PSK-alpha by exopeptidase digestion.</text>
</comment>
<evidence type="ECO:0000313" key="10">
    <source>
        <dbReference type="EMBL" id="KAK9126491.1"/>
    </source>
</evidence>
<dbReference type="Pfam" id="PF06404">
    <property type="entry name" value="PSK"/>
    <property type="match status" value="1"/>
</dbReference>
<reference evidence="10 11" key="1">
    <citation type="submission" date="2024-01" db="EMBL/GenBank/DDBJ databases">
        <title>Genome assemblies of Stephania.</title>
        <authorList>
            <person name="Yang L."/>
        </authorList>
    </citation>
    <scope>NUCLEOTIDE SEQUENCE [LARGE SCALE GENOMIC DNA]</scope>
    <source>
        <strain evidence="10">JXDWG</strain>
        <tissue evidence="10">Leaf</tissue>
    </source>
</reference>
<dbReference type="PANTHER" id="PTHR33285">
    <property type="entry name" value="PHYTOSULFOKINES 3"/>
    <property type="match status" value="1"/>
</dbReference>
<dbReference type="PANTHER" id="PTHR33285:SF33">
    <property type="entry name" value="PHYTOSULFOKINE"/>
    <property type="match status" value="1"/>
</dbReference>
<feature type="chain" id="PRO_5042671694" description="Phytosulfokine" evidence="9">
    <location>
        <begin position="26"/>
        <end position="98"/>
    </location>
</feature>
<dbReference type="InterPro" id="IPR009438">
    <property type="entry name" value="Phytosulfokine"/>
</dbReference>
<evidence type="ECO:0000256" key="3">
    <source>
        <dbReference type="ARBA" id="ARBA00022473"/>
    </source>
</evidence>
<comment type="caution">
    <text evidence="10">The sequence shown here is derived from an EMBL/GenBank/DDBJ whole genome shotgun (WGS) entry which is preliminary data.</text>
</comment>
<keyword evidence="6 9" id="KW-0732">Signal</keyword>
<comment type="similarity">
    <text evidence="2 9">Belongs to the phytosulfokine family.</text>
</comment>
<proteinExistence type="inferred from homology"/>
<evidence type="ECO:0000256" key="9">
    <source>
        <dbReference type="RuleBase" id="RU368031"/>
    </source>
</evidence>
<dbReference type="AlphaFoldDB" id="A0AAP0P3U2"/>
<keyword evidence="8 9" id="KW-0339">Growth factor</keyword>
<dbReference type="EMBL" id="JBBNAG010000006">
    <property type="protein sequence ID" value="KAK9126491.1"/>
    <property type="molecule type" value="Genomic_DNA"/>
</dbReference>
<dbReference type="GO" id="GO:0008083">
    <property type="term" value="F:growth factor activity"/>
    <property type="evidence" value="ECO:0007669"/>
    <property type="project" value="UniProtKB-UniRule"/>
</dbReference>
<keyword evidence="11" id="KW-1185">Reference proteome</keyword>
<sequence length="98" mass="11305">MKQSSLFHGILLFFLLSMCLIITSATRPLSSKQGEEKVIDLGRLVPSLEEMEVMDQEFFSSLMGEEHCENGDEECLKRRMTAEAHLDYIYTSHQIRHP</sequence>
<keyword evidence="5 9" id="KW-0765">Sulfation</keyword>
<evidence type="ECO:0000313" key="11">
    <source>
        <dbReference type="Proteomes" id="UP001419268"/>
    </source>
</evidence>
<dbReference type="Proteomes" id="UP001419268">
    <property type="component" value="Unassembled WGS sequence"/>
</dbReference>